<dbReference type="NCBIfam" id="NF010783">
    <property type="entry name" value="PRK14186.1"/>
    <property type="match status" value="1"/>
</dbReference>
<comment type="function">
    <text evidence="12">Catalyzes the oxidation of 5,10-methylenetetrahydrofolate to 5,10-methenyltetrahydrofolate and then the hydrolysis of 5,10-methenyltetrahydrofolate to 10-formyltetrahydrofolate.</text>
</comment>
<evidence type="ECO:0000256" key="2">
    <source>
        <dbReference type="ARBA" id="ARBA00011738"/>
    </source>
</evidence>
<evidence type="ECO:0000256" key="1">
    <source>
        <dbReference type="ARBA" id="ARBA00004777"/>
    </source>
</evidence>
<dbReference type="FunFam" id="3.40.50.10860:FF:000005">
    <property type="entry name" value="C-1-tetrahydrofolate synthase, cytoplasmic, putative"/>
    <property type="match status" value="1"/>
</dbReference>
<gene>
    <name evidence="12 15" type="primary">folD</name>
    <name evidence="15" type="ORF">K8W16_01840</name>
</gene>
<comment type="caution">
    <text evidence="15">The sequence shown here is derived from an EMBL/GenBank/DDBJ whole genome shotgun (WGS) entry which is preliminary data.</text>
</comment>
<comment type="similarity">
    <text evidence="12">Belongs to the tetrahydrofolate dehydrogenase/cyclohydrolase family.</text>
</comment>
<dbReference type="Gene3D" id="3.40.50.720">
    <property type="entry name" value="NAD(P)-binding Rossmann-like Domain"/>
    <property type="match status" value="1"/>
</dbReference>
<dbReference type="SUPFAM" id="SSF53223">
    <property type="entry name" value="Aminoacid dehydrogenase-like, N-terminal domain"/>
    <property type="match status" value="1"/>
</dbReference>
<dbReference type="EMBL" id="DYZA01000032">
    <property type="protein sequence ID" value="HJD96374.1"/>
    <property type="molecule type" value="Genomic_DNA"/>
</dbReference>
<dbReference type="GO" id="GO:0004477">
    <property type="term" value="F:methenyltetrahydrofolate cyclohydrolase activity"/>
    <property type="evidence" value="ECO:0007669"/>
    <property type="project" value="UniProtKB-UniRule"/>
</dbReference>
<dbReference type="RefSeq" id="WP_304120649.1">
    <property type="nucleotide sequence ID" value="NZ_DYZA01000032.1"/>
</dbReference>
<feature type="binding site" evidence="12">
    <location>
        <begin position="163"/>
        <end position="165"/>
    </location>
    <ligand>
        <name>NADP(+)</name>
        <dbReference type="ChEBI" id="CHEBI:58349"/>
    </ligand>
</feature>
<evidence type="ECO:0000256" key="11">
    <source>
        <dbReference type="ARBA" id="ARBA00023268"/>
    </source>
</evidence>
<keyword evidence="11 12" id="KW-0511">Multifunctional enzyme</keyword>
<reference evidence="15" key="2">
    <citation type="submission" date="2021-09" db="EMBL/GenBank/DDBJ databases">
        <authorList>
            <person name="Gilroy R."/>
        </authorList>
    </citation>
    <scope>NUCLEOTIDE SEQUENCE</scope>
    <source>
        <strain evidence="15">ChiGjej2B2-19336</strain>
    </source>
</reference>
<keyword evidence="8 12" id="KW-0560">Oxidoreductase</keyword>
<evidence type="ECO:0000313" key="16">
    <source>
        <dbReference type="Proteomes" id="UP000698963"/>
    </source>
</evidence>
<dbReference type="EC" id="3.5.4.9" evidence="12"/>
<evidence type="ECO:0000256" key="9">
    <source>
        <dbReference type="ARBA" id="ARBA00023102"/>
    </source>
</evidence>
<keyword evidence="9 12" id="KW-0368">Histidine biosynthesis</keyword>
<evidence type="ECO:0000256" key="4">
    <source>
        <dbReference type="ARBA" id="ARBA00022605"/>
    </source>
</evidence>
<dbReference type="PANTHER" id="PTHR48099:SF5">
    <property type="entry name" value="C-1-TETRAHYDROFOLATE SYNTHASE, CYTOPLASMIC"/>
    <property type="match status" value="1"/>
</dbReference>
<dbReference type="AlphaFoldDB" id="A0A921AV15"/>
<evidence type="ECO:0000256" key="10">
    <source>
        <dbReference type="ARBA" id="ARBA00023167"/>
    </source>
</evidence>
<comment type="caution">
    <text evidence="12">Lacks conserved residue(s) required for the propagation of feature annotation.</text>
</comment>
<evidence type="ECO:0000256" key="8">
    <source>
        <dbReference type="ARBA" id="ARBA00023002"/>
    </source>
</evidence>
<evidence type="ECO:0000256" key="12">
    <source>
        <dbReference type="HAMAP-Rule" id="MF_01576"/>
    </source>
</evidence>
<comment type="subunit">
    <text evidence="2 12">Homodimer.</text>
</comment>
<evidence type="ECO:0000256" key="7">
    <source>
        <dbReference type="ARBA" id="ARBA00022857"/>
    </source>
</evidence>
<dbReference type="InterPro" id="IPR020630">
    <property type="entry name" value="THF_DH/CycHdrlase_cat_dom"/>
</dbReference>
<dbReference type="PROSITE" id="PS00767">
    <property type="entry name" value="THF_DHG_CYH_2"/>
    <property type="match status" value="1"/>
</dbReference>
<sequence length="285" mass="30195">MILDGKATAAAIRAALREKIEKDREKAGRAPCLAVVLVGEDPASQVYVRNKEKACAEAGIDTASYRKPASMPQKELEDFLASLNADPAIDGILLQLPLPEGLDARPCIDAISPEKDVDGLTAVNQGRVAMNVPGLRPCTPAGILAILDRYGISVSGKKAVVIGRSNLVGRPIALMLGSRDYNATVTMCHSRTPDLAAVCREADIIVAALGRPRFITADMVKPGAVIIDVGINRGEDGRLCGDVDYENVAPLASAITPVPGGIGPMTISQLLVNTEKAWRRKLLEK</sequence>
<dbReference type="GO" id="GO:0005829">
    <property type="term" value="C:cytosol"/>
    <property type="evidence" value="ECO:0007669"/>
    <property type="project" value="TreeGrafter"/>
</dbReference>
<reference evidence="15" key="1">
    <citation type="journal article" date="2021" name="PeerJ">
        <title>Extensive microbial diversity within the chicken gut microbiome revealed by metagenomics and culture.</title>
        <authorList>
            <person name="Gilroy R."/>
            <person name="Ravi A."/>
            <person name="Getino M."/>
            <person name="Pursley I."/>
            <person name="Horton D.L."/>
            <person name="Alikhan N.F."/>
            <person name="Baker D."/>
            <person name="Gharbi K."/>
            <person name="Hall N."/>
            <person name="Watson M."/>
            <person name="Adriaenssens E.M."/>
            <person name="Foster-Nyarko E."/>
            <person name="Jarju S."/>
            <person name="Secka A."/>
            <person name="Antonio M."/>
            <person name="Oren A."/>
            <person name="Chaudhuri R.R."/>
            <person name="La Ragione R."/>
            <person name="Hildebrand F."/>
            <person name="Pallen M.J."/>
        </authorList>
    </citation>
    <scope>NUCLEOTIDE SEQUENCE</scope>
    <source>
        <strain evidence="15">ChiGjej2B2-19336</strain>
    </source>
</reference>
<dbReference type="NCBIfam" id="NF010781">
    <property type="entry name" value="PRK14184.1"/>
    <property type="match status" value="1"/>
</dbReference>
<feature type="domain" description="Tetrahydrofolate dehydrogenase/cyclohydrolase NAD(P)-binding" evidence="14">
    <location>
        <begin position="137"/>
        <end position="280"/>
    </location>
</feature>
<accession>A0A921AV15</accession>
<dbReference type="PANTHER" id="PTHR48099">
    <property type="entry name" value="C-1-TETRAHYDROFOLATE SYNTHASE, CYTOPLASMIC-RELATED"/>
    <property type="match status" value="1"/>
</dbReference>
<feature type="binding site" evidence="12">
    <location>
        <position position="231"/>
    </location>
    <ligand>
        <name>NADP(+)</name>
        <dbReference type="ChEBI" id="CHEBI:58349"/>
    </ligand>
</feature>
<organism evidence="15 16">
    <name type="scientific">Mailhella massiliensis</name>
    <dbReference type="NCBI Taxonomy" id="1903261"/>
    <lineage>
        <taxon>Bacteria</taxon>
        <taxon>Pseudomonadati</taxon>
        <taxon>Thermodesulfobacteriota</taxon>
        <taxon>Desulfovibrionia</taxon>
        <taxon>Desulfovibrionales</taxon>
        <taxon>Desulfovibrionaceae</taxon>
        <taxon>Mailhella</taxon>
    </lineage>
</organism>
<keyword evidence="7 12" id="KW-0521">NADP</keyword>
<dbReference type="Pfam" id="PF02882">
    <property type="entry name" value="THF_DHG_CYH_C"/>
    <property type="match status" value="1"/>
</dbReference>
<dbReference type="Pfam" id="PF00763">
    <property type="entry name" value="THF_DHG_CYH"/>
    <property type="match status" value="1"/>
</dbReference>
<dbReference type="GO" id="GO:0004488">
    <property type="term" value="F:methylenetetrahydrofolate dehydrogenase (NADP+) activity"/>
    <property type="evidence" value="ECO:0007669"/>
    <property type="project" value="UniProtKB-UniRule"/>
</dbReference>
<dbReference type="FunFam" id="3.40.50.720:FF:000094">
    <property type="entry name" value="Bifunctional protein FolD"/>
    <property type="match status" value="1"/>
</dbReference>
<dbReference type="InterPro" id="IPR020631">
    <property type="entry name" value="THF_DH/CycHdrlase_NAD-bd_dom"/>
</dbReference>
<evidence type="ECO:0000256" key="5">
    <source>
        <dbReference type="ARBA" id="ARBA00022755"/>
    </source>
</evidence>
<keyword evidence="6 12" id="KW-0378">Hydrolase</keyword>
<dbReference type="InterPro" id="IPR000672">
    <property type="entry name" value="THF_DH/CycHdrlase"/>
</dbReference>
<name>A0A921AV15_9BACT</name>
<dbReference type="InterPro" id="IPR036291">
    <property type="entry name" value="NAD(P)-bd_dom_sf"/>
</dbReference>
<dbReference type="GO" id="GO:0009086">
    <property type="term" value="P:methionine biosynthetic process"/>
    <property type="evidence" value="ECO:0007669"/>
    <property type="project" value="UniProtKB-KW"/>
</dbReference>
<keyword evidence="4 12" id="KW-0028">Amino-acid biosynthesis</keyword>
<evidence type="ECO:0000256" key="6">
    <source>
        <dbReference type="ARBA" id="ARBA00022801"/>
    </source>
</evidence>
<dbReference type="EC" id="1.5.1.5" evidence="12"/>
<proteinExistence type="inferred from homology"/>
<keyword evidence="3 12" id="KW-0554">One-carbon metabolism</keyword>
<dbReference type="HAMAP" id="MF_01576">
    <property type="entry name" value="THF_DHG_CYH"/>
    <property type="match status" value="1"/>
</dbReference>
<comment type="catalytic activity">
    <reaction evidence="12">
        <text>(6R)-5,10-methenyltetrahydrofolate + H2O = (6R)-10-formyltetrahydrofolate + H(+)</text>
        <dbReference type="Rhea" id="RHEA:23700"/>
        <dbReference type="ChEBI" id="CHEBI:15377"/>
        <dbReference type="ChEBI" id="CHEBI:15378"/>
        <dbReference type="ChEBI" id="CHEBI:57455"/>
        <dbReference type="ChEBI" id="CHEBI:195366"/>
        <dbReference type="EC" id="3.5.4.9"/>
    </reaction>
</comment>
<keyword evidence="10 12" id="KW-0486">Methionine biosynthesis</keyword>
<evidence type="ECO:0000256" key="3">
    <source>
        <dbReference type="ARBA" id="ARBA00022563"/>
    </source>
</evidence>
<dbReference type="CDD" id="cd01080">
    <property type="entry name" value="NAD_bind_m-THF_DH_Cyclohyd"/>
    <property type="match status" value="1"/>
</dbReference>
<comment type="catalytic activity">
    <reaction evidence="12">
        <text>(6R)-5,10-methylene-5,6,7,8-tetrahydrofolate + NADP(+) = (6R)-5,10-methenyltetrahydrofolate + NADPH</text>
        <dbReference type="Rhea" id="RHEA:22812"/>
        <dbReference type="ChEBI" id="CHEBI:15636"/>
        <dbReference type="ChEBI" id="CHEBI:57455"/>
        <dbReference type="ChEBI" id="CHEBI:57783"/>
        <dbReference type="ChEBI" id="CHEBI:58349"/>
        <dbReference type="EC" id="1.5.1.5"/>
    </reaction>
</comment>
<evidence type="ECO:0000259" key="14">
    <source>
        <dbReference type="Pfam" id="PF02882"/>
    </source>
</evidence>
<dbReference type="GO" id="GO:0000105">
    <property type="term" value="P:L-histidine biosynthetic process"/>
    <property type="evidence" value="ECO:0007669"/>
    <property type="project" value="UniProtKB-KW"/>
</dbReference>
<dbReference type="GO" id="GO:0035999">
    <property type="term" value="P:tetrahydrofolate interconversion"/>
    <property type="evidence" value="ECO:0007669"/>
    <property type="project" value="UniProtKB-UniRule"/>
</dbReference>
<dbReference type="Proteomes" id="UP000698963">
    <property type="component" value="Unassembled WGS sequence"/>
</dbReference>
<evidence type="ECO:0000313" key="15">
    <source>
        <dbReference type="EMBL" id="HJD96374.1"/>
    </source>
</evidence>
<dbReference type="InterPro" id="IPR046346">
    <property type="entry name" value="Aminoacid_DH-like_N_sf"/>
</dbReference>
<comment type="pathway">
    <text evidence="1 12">One-carbon metabolism; tetrahydrofolate interconversion.</text>
</comment>
<dbReference type="GO" id="GO:0006164">
    <property type="term" value="P:purine nucleotide biosynthetic process"/>
    <property type="evidence" value="ECO:0007669"/>
    <property type="project" value="UniProtKB-KW"/>
</dbReference>
<dbReference type="InterPro" id="IPR020867">
    <property type="entry name" value="THF_DH/CycHdrlase_CS"/>
</dbReference>
<evidence type="ECO:0000259" key="13">
    <source>
        <dbReference type="Pfam" id="PF00763"/>
    </source>
</evidence>
<dbReference type="SUPFAM" id="SSF51735">
    <property type="entry name" value="NAD(P)-binding Rossmann-fold domains"/>
    <property type="match status" value="1"/>
</dbReference>
<keyword evidence="5 12" id="KW-0658">Purine biosynthesis</keyword>
<protein>
    <recommendedName>
        <fullName evidence="12">Bifunctional protein FolD</fullName>
    </recommendedName>
    <domain>
        <recommendedName>
            <fullName evidence="12">Methylenetetrahydrofolate dehydrogenase</fullName>
            <ecNumber evidence="12">1.5.1.5</ecNumber>
        </recommendedName>
    </domain>
    <domain>
        <recommendedName>
            <fullName evidence="12">Methenyltetrahydrofolate cyclohydrolase</fullName>
            <ecNumber evidence="12">3.5.4.9</ecNumber>
        </recommendedName>
    </domain>
</protein>
<feature type="domain" description="Tetrahydrofolate dehydrogenase/cyclohydrolase catalytic" evidence="13">
    <location>
        <begin position="3"/>
        <end position="118"/>
    </location>
</feature>
<dbReference type="Gene3D" id="3.40.50.10860">
    <property type="entry name" value="Leucine Dehydrogenase, chain A, domain 1"/>
    <property type="match status" value="1"/>
</dbReference>
<dbReference type="PRINTS" id="PR00085">
    <property type="entry name" value="THFDHDRGNASE"/>
</dbReference>